<feature type="region of interest" description="Disordered" evidence="1">
    <location>
        <begin position="35"/>
        <end position="131"/>
    </location>
</feature>
<accession>A0AAV2BMV3</accession>
<evidence type="ECO:0000256" key="1">
    <source>
        <dbReference type="SAM" id="MobiDB-lite"/>
    </source>
</evidence>
<keyword evidence="3" id="KW-1185">Reference proteome</keyword>
<evidence type="ECO:0000313" key="3">
    <source>
        <dbReference type="Proteomes" id="UP001497382"/>
    </source>
</evidence>
<protein>
    <submittedName>
        <fullName evidence="2">Uncharacterized protein</fullName>
    </submittedName>
</protein>
<dbReference type="EMBL" id="CAXIEN010000423">
    <property type="protein sequence ID" value="CAL1297388.1"/>
    <property type="molecule type" value="Genomic_DNA"/>
</dbReference>
<evidence type="ECO:0000313" key="2">
    <source>
        <dbReference type="EMBL" id="CAL1297388.1"/>
    </source>
</evidence>
<comment type="caution">
    <text evidence="2">The sequence shown here is derived from an EMBL/GenBank/DDBJ whole genome shotgun (WGS) entry which is preliminary data.</text>
</comment>
<sequence length="159" mass="17187">MDAENASELGVEMCIPNSSDIIDLHQILDSLSIAERELPKSHEGKSTRYMGADSPMDGEDASSHKGKENKRPSSPEMNPKDEISAAAANHNETNEEKMKEGGYSLPLLPGTPNSNGKYSQSEGQKRSPVRFPALLIPAQDKASRPRSTVAGILFLPSIL</sequence>
<name>A0AAV2BMV3_9ARAC</name>
<reference evidence="2 3" key="1">
    <citation type="submission" date="2024-04" db="EMBL/GenBank/DDBJ databases">
        <authorList>
            <person name="Rising A."/>
            <person name="Reimegard J."/>
            <person name="Sonavane S."/>
            <person name="Akerstrom W."/>
            <person name="Nylinder S."/>
            <person name="Hedman E."/>
            <person name="Kallberg Y."/>
        </authorList>
    </citation>
    <scope>NUCLEOTIDE SEQUENCE [LARGE SCALE GENOMIC DNA]</scope>
</reference>
<proteinExistence type="predicted"/>
<organism evidence="2 3">
    <name type="scientific">Larinioides sclopetarius</name>
    <dbReference type="NCBI Taxonomy" id="280406"/>
    <lineage>
        <taxon>Eukaryota</taxon>
        <taxon>Metazoa</taxon>
        <taxon>Ecdysozoa</taxon>
        <taxon>Arthropoda</taxon>
        <taxon>Chelicerata</taxon>
        <taxon>Arachnida</taxon>
        <taxon>Araneae</taxon>
        <taxon>Araneomorphae</taxon>
        <taxon>Entelegynae</taxon>
        <taxon>Araneoidea</taxon>
        <taxon>Araneidae</taxon>
        <taxon>Larinioides</taxon>
    </lineage>
</organism>
<dbReference type="AlphaFoldDB" id="A0AAV2BMV3"/>
<dbReference type="Proteomes" id="UP001497382">
    <property type="component" value="Unassembled WGS sequence"/>
</dbReference>
<gene>
    <name evidence="2" type="ORF">LARSCL_LOCUS20286</name>
</gene>
<feature type="compositionally biased region" description="Basic and acidic residues" evidence="1">
    <location>
        <begin position="35"/>
        <end position="46"/>
    </location>
</feature>
<feature type="compositionally biased region" description="Polar residues" evidence="1">
    <location>
        <begin position="111"/>
        <end position="122"/>
    </location>
</feature>
<feature type="compositionally biased region" description="Basic and acidic residues" evidence="1">
    <location>
        <begin position="61"/>
        <end position="83"/>
    </location>
</feature>